<sequence>MQTAPVQLQIREQRLRWFRHVLRRPQNHLIKEAMKLEAQGKRSRGVLEKRWRDVIE</sequence>
<dbReference type="WBParaSite" id="HPLM_0000316701-mRNA-1">
    <property type="protein sequence ID" value="HPLM_0000316701-mRNA-1"/>
    <property type="gene ID" value="HPLM_0000316701"/>
</dbReference>
<proteinExistence type="predicted"/>
<dbReference type="OMA" id="PQNHLIK"/>
<gene>
    <name evidence="1" type="ORF">HPLM_LOCUS3159</name>
</gene>
<dbReference type="OrthoDB" id="424543at2759"/>
<protein>
    <submittedName>
        <fullName evidence="3">Transposase</fullName>
    </submittedName>
</protein>
<keyword evidence="2" id="KW-1185">Reference proteome</keyword>
<organism evidence="3">
    <name type="scientific">Haemonchus placei</name>
    <name type="common">Barber's pole worm</name>
    <dbReference type="NCBI Taxonomy" id="6290"/>
    <lineage>
        <taxon>Eukaryota</taxon>
        <taxon>Metazoa</taxon>
        <taxon>Ecdysozoa</taxon>
        <taxon>Nematoda</taxon>
        <taxon>Chromadorea</taxon>
        <taxon>Rhabditida</taxon>
        <taxon>Rhabditina</taxon>
        <taxon>Rhabditomorpha</taxon>
        <taxon>Strongyloidea</taxon>
        <taxon>Trichostrongylidae</taxon>
        <taxon>Haemonchus</taxon>
    </lineage>
</organism>
<reference evidence="3" key="1">
    <citation type="submission" date="2017-02" db="UniProtKB">
        <authorList>
            <consortium name="WormBaseParasite"/>
        </authorList>
    </citation>
    <scope>IDENTIFICATION</scope>
</reference>
<reference evidence="1 2" key="2">
    <citation type="submission" date="2018-11" db="EMBL/GenBank/DDBJ databases">
        <authorList>
            <consortium name="Pathogen Informatics"/>
        </authorList>
    </citation>
    <scope>NUCLEOTIDE SEQUENCE [LARGE SCALE GENOMIC DNA]</scope>
    <source>
        <strain evidence="1 2">MHpl1</strain>
    </source>
</reference>
<dbReference type="EMBL" id="UZAF01016102">
    <property type="protein sequence ID" value="VDO20288.1"/>
    <property type="molecule type" value="Genomic_DNA"/>
</dbReference>
<dbReference type="Proteomes" id="UP000268014">
    <property type="component" value="Unassembled WGS sequence"/>
</dbReference>
<dbReference type="AlphaFoldDB" id="A0A0N4W0R0"/>
<evidence type="ECO:0000313" key="1">
    <source>
        <dbReference type="EMBL" id="VDO20288.1"/>
    </source>
</evidence>
<evidence type="ECO:0000313" key="2">
    <source>
        <dbReference type="Proteomes" id="UP000268014"/>
    </source>
</evidence>
<name>A0A0N4W0R0_HAEPC</name>
<accession>A0A0N4W0R0</accession>
<evidence type="ECO:0000313" key="3">
    <source>
        <dbReference type="WBParaSite" id="HPLM_0000316701-mRNA-1"/>
    </source>
</evidence>